<evidence type="ECO:0000259" key="2">
    <source>
        <dbReference type="PROSITE" id="PS51222"/>
    </source>
</evidence>
<dbReference type="PANTHER" id="PTHR46444">
    <property type="entry name" value="DCD (DEVELOPMENT AND CELL DEATH) DOMAIN PROTEIN-RELATED"/>
    <property type="match status" value="1"/>
</dbReference>
<sequence>MEETKKGSEATLRRLKLRQRKRALKNAHKEIVDKAAGSNLWNKAEGENENNQDDVEKASSWGMNEDNQDVEKASSWGMNKDNPDDVEKASSWGMNEDNQDDVEKASSWGMVNTDKGVETTSPVQVSNQNKRKRLGKDKAEREDGKKKVDKFPTWMKREEIIIGKPGDGNKKDKRPKKELGGDVSKKDNEHQSEHDGDMKRKDEMPDNELGGVIFMCNSKTKPDCFRYSLLGVSLGKKELVLSIKPGLKLFLYDFDMKLMYGVFKAASPGGIKLEPAAFGGAFPAQVRFAVEKDCLPLTEDVFKKAMKDSYNERTRKFQTELTLKQANHLSRLFKAASWLHLDKKPSHPKVGPKRTIRSSPVVNSSNGDMMREQVFNESRGRLVPLQYERQHHFPEHHVSHQDVLPYHPLSRPEVVPHRMDPGNALEDQDKETFDPYDASTTSLVNRYLPRHMLPGTDADAYPVVRRETFVNFPNYSSVTNRQSEHVVSTTGARIIGSTGAQHLLYDPRAPPPAIPDYNRRYPGLAPPSIASRYSFAGPSSLHR</sequence>
<dbReference type="SMART" id="SM00767">
    <property type="entry name" value="DCD"/>
    <property type="match status" value="1"/>
</dbReference>
<dbReference type="EMBL" id="BAABME010012568">
    <property type="protein sequence ID" value="GAA0185270.1"/>
    <property type="molecule type" value="Genomic_DNA"/>
</dbReference>
<feature type="compositionally biased region" description="Polar residues" evidence="1">
    <location>
        <begin position="118"/>
        <end position="128"/>
    </location>
</feature>
<comment type="caution">
    <text evidence="3">The sequence shown here is derived from an EMBL/GenBank/DDBJ whole genome shotgun (WGS) entry which is preliminary data.</text>
</comment>
<dbReference type="AlphaFoldDB" id="A0AAV3RXL2"/>
<feature type="region of interest" description="Disordered" evidence="1">
    <location>
        <begin position="20"/>
        <end position="204"/>
    </location>
</feature>
<feature type="compositionally biased region" description="Basic residues" evidence="1">
    <location>
        <begin position="346"/>
        <end position="356"/>
    </location>
</feature>
<dbReference type="Proteomes" id="UP001454036">
    <property type="component" value="Unassembled WGS sequence"/>
</dbReference>
<feature type="compositionally biased region" description="Basic and acidic residues" evidence="1">
    <location>
        <begin position="136"/>
        <end position="204"/>
    </location>
</feature>
<reference evidence="3 4" key="1">
    <citation type="submission" date="2024-01" db="EMBL/GenBank/DDBJ databases">
        <title>The complete chloroplast genome sequence of Lithospermum erythrorhizon: insights into the phylogenetic relationship among Boraginaceae species and the maternal lineages of purple gromwells.</title>
        <authorList>
            <person name="Okada T."/>
            <person name="Watanabe K."/>
        </authorList>
    </citation>
    <scope>NUCLEOTIDE SEQUENCE [LARGE SCALE GENOMIC DNA]</scope>
</reference>
<feature type="domain" description="DCD" evidence="2">
    <location>
        <begin position="207"/>
        <end position="335"/>
    </location>
</feature>
<feature type="region of interest" description="Disordered" evidence="1">
    <location>
        <begin position="344"/>
        <end position="366"/>
    </location>
</feature>
<organism evidence="3 4">
    <name type="scientific">Lithospermum erythrorhizon</name>
    <name type="common">Purple gromwell</name>
    <name type="synonym">Lithospermum officinale var. erythrorhizon</name>
    <dbReference type="NCBI Taxonomy" id="34254"/>
    <lineage>
        <taxon>Eukaryota</taxon>
        <taxon>Viridiplantae</taxon>
        <taxon>Streptophyta</taxon>
        <taxon>Embryophyta</taxon>
        <taxon>Tracheophyta</taxon>
        <taxon>Spermatophyta</taxon>
        <taxon>Magnoliopsida</taxon>
        <taxon>eudicotyledons</taxon>
        <taxon>Gunneridae</taxon>
        <taxon>Pentapetalae</taxon>
        <taxon>asterids</taxon>
        <taxon>lamiids</taxon>
        <taxon>Boraginales</taxon>
        <taxon>Boraginaceae</taxon>
        <taxon>Boraginoideae</taxon>
        <taxon>Lithospermeae</taxon>
        <taxon>Lithospermum</taxon>
    </lineage>
</organism>
<dbReference type="PANTHER" id="PTHR46444:SF19">
    <property type="entry name" value="OS02G0745600 PROTEIN"/>
    <property type="match status" value="1"/>
</dbReference>
<dbReference type="Pfam" id="PF10539">
    <property type="entry name" value="Dev_Cell_Death"/>
    <property type="match status" value="1"/>
</dbReference>
<gene>
    <name evidence="3" type="ORF">LIER_32558</name>
</gene>
<dbReference type="InterPro" id="IPR013989">
    <property type="entry name" value="Dev_and_cell_death_domain"/>
</dbReference>
<proteinExistence type="predicted"/>
<accession>A0AAV3RXL2</accession>
<name>A0AAV3RXL2_LITER</name>
<feature type="compositionally biased region" description="Polar residues" evidence="1">
    <location>
        <begin position="357"/>
        <end position="366"/>
    </location>
</feature>
<evidence type="ECO:0000313" key="3">
    <source>
        <dbReference type="EMBL" id="GAA0185270.1"/>
    </source>
</evidence>
<dbReference type="PROSITE" id="PS51222">
    <property type="entry name" value="DCD"/>
    <property type="match status" value="1"/>
</dbReference>
<keyword evidence="4" id="KW-1185">Reference proteome</keyword>
<protein>
    <recommendedName>
        <fullName evidence="2">DCD domain-containing protein</fullName>
    </recommendedName>
</protein>
<evidence type="ECO:0000256" key="1">
    <source>
        <dbReference type="SAM" id="MobiDB-lite"/>
    </source>
</evidence>
<evidence type="ECO:0000313" key="4">
    <source>
        <dbReference type="Proteomes" id="UP001454036"/>
    </source>
</evidence>